<comment type="similarity">
    <text evidence="1">Belongs to the enoyl-CoA hydratase/isomerase family.</text>
</comment>
<keyword evidence="4" id="KW-1185">Reference proteome</keyword>
<evidence type="ECO:0000313" key="3">
    <source>
        <dbReference type="EMBL" id="OUC80588.1"/>
    </source>
</evidence>
<evidence type="ECO:0000256" key="2">
    <source>
        <dbReference type="SAM" id="MobiDB-lite"/>
    </source>
</evidence>
<reference evidence="3 4" key="1">
    <citation type="submission" date="2017-05" db="EMBL/GenBank/DDBJ databases">
        <title>Biotechnological potential of actinobacteria isolated from South African environments.</title>
        <authorList>
            <person name="Le Roes-Hill M."/>
            <person name="Prins A."/>
            <person name="Durrell K.A."/>
        </authorList>
    </citation>
    <scope>NUCLEOTIDE SEQUENCE [LARGE SCALE GENOMIC DNA]</scope>
    <source>
        <strain evidence="3">BS2</strain>
    </source>
</reference>
<dbReference type="NCBIfam" id="NF006109">
    <property type="entry name" value="PRK08260.1"/>
    <property type="match status" value="1"/>
</dbReference>
<gene>
    <name evidence="3" type="ORF">CA982_02310</name>
</gene>
<dbReference type="STRING" id="417102.CA982_02310"/>
<accession>A0A243QFQ1</accession>
<name>A0A243QFQ1_9ACTN</name>
<dbReference type="InterPro" id="IPR014748">
    <property type="entry name" value="Enoyl-CoA_hydra_C"/>
</dbReference>
<dbReference type="PANTHER" id="PTHR43684:SF4">
    <property type="entry name" value="ENOYL-COA HYDRATASE_ISOMERASE FAMILY PROTEIN (AFU_ORTHOLOGUE AFUA_1G01890)"/>
    <property type="match status" value="1"/>
</dbReference>
<evidence type="ECO:0000256" key="1">
    <source>
        <dbReference type="ARBA" id="ARBA00005254"/>
    </source>
</evidence>
<protein>
    <submittedName>
        <fullName evidence="3">Enoyl-CoA hydratase</fullName>
    </submittedName>
</protein>
<dbReference type="Proteomes" id="UP000194632">
    <property type="component" value="Unassembled WGS sequence"/>
</dbReference>
<dbReference type="AlphaFoldDB" id="A0A243QFQ1"/>
<sequence length="300" mass="31818">MTSDTSEVGRKSRQDQPTITVERDGEIAIFRLNRPDRLNAFTMQMGEELRAAFDDTDADDSVRAVVLTGNGRAFCAGADLEAGGSTFDASSAPGAKRAGQDDSVVDSDEVPADEGGKLTLRMFASLKPIVVAVNGPSAGVGVTMTLPADVRIASEDAKFGFVFAARGLVPEAASSWFLPRLVGLPTALQWTIGAKMVPVAEAHERGLIQQVVPKDQVLDTAIAVAREMTANSAPVSAALTRQLLWRMAGAPSPLDAHVADSKAIFYRGQSGDVYEGVMSFLEKRSATYPNTVSADLPEIF</sequence>
<dbReference type="EMBL" id="NGFO01000002">
    <property type="protein sequence ID" value="OUC80588.1"/>
    <property type="molecule type" value="Genomic_DNA"/>
</dbReference>
<dbReference type="CDD" id="cd06558">
    <property type="entry name" value="crotonase-like"/>
    <property type="match status" value="1"/>
</dbReference>
<dbReference type="InterPro" id="IPR001753">
    <property type="entry name" value="Enoyl-CoA_hydra/iso"/>
</dbReference>
<dbReference type="SUPFAM" id="SSF52096">
    <property type="entry name" value="ClpP/crotonase"/>
    <property type="match status" value="1"/>
</dbReference>
<feature type="region of interest" description="Disordered" evidence="2">
    <location>
        <begin position="90"/>
        <end position="111"/>
    </location>
</feature>
<dbReference type="Pfam" id="PF00378">
    <property type="entry name" value="ECH_1"/>
    <property type="match status" value="1"/>
</dbReference>
<dbReference type="PANTHER" id="PTHR43684">
    <property type="match status" value="1"/>
</dbReference>
<organism evidence="3 4">
    <name type="scientific">Gordonia lacunae</name>
    <dbReference type="NCBI Taxonomy" id="417102"/>
    <lineage>
        <taxon>Bacteria</taxon>
        <taxon>Bacillati</taxon>
        <taxon>Actinomycetota</taxon>
        <taxon>Actinomycetes</taxon>
        <taxon>Mycobacteriales</taxon>
        <taxon>Gordoniaceae</taxon>
        <taxon>Gordonia</taxon>
    </lineage>
</organism>
<dbReference type="InterPro" id="IPR029045">
    <property type="entry name" value="ClpP/crotonase-like_dom_sf"/>
</dbReference>
<proteinExistence type="inferred from homology"/>
<dbReference type="InterPro" id="IPR051053">
    <property type="entry name" value="ECH/Chromodomain_protein"/>
</dbReference>
<comment type="caution">
    <text evidence="3">The sequence shown here is derived from an EMBL/GenBank/DDBJ whole genome shotgun (WGS) entry which is preliminary data.</text>
</comment>
<dbReference type="RefSeq" id="WP_086533733.1">
    <property type="nucleotide sequence ID" value="NZ_NGFO01000002.1"/>
</dbReference>
<dbReference type="GO" id="GO:0003824">
    <property type="term" value="F:catalytic activity"/>
    <property type="evidence" value="ECO:0007669"/>
    <property type="project" value="UniProtKB-ARBA"/>
</dbReference>
<dbReference type="OrthoDB" id="9777711at2"/>
<evidence type="ECO:0000313" key="4">
    <source>
        <dbReference type="Proteomes" id="UP000194632"/>
    </source>
</evidence>
<dbReference type="Gene3D" id="3.90.226.10">
    <property type="entry name" value="2-enoyl-CoA Hydratase, Chain A, domain 1"/>
    <property type="match status" value="1"/>
</dbReference>
<dbReference type="Gene3D" id="1.10.12.10">
    <property type="entry name" value="Lyase 2-enoyl-coa Hydratase, Chain A, domain 2"/>
    <property type="match status" value="1"/>
</dbReference>
<feature type="region of interest" description="Disordered" evidence="2">
    <location>
        <begin position="1"/>
        <end position="20"/>
    </location>
</feature>